<evidence type="ECO:0000313" key="2">
    <source>
        <dbReference type="Proteomes" id="UP001285441"/>
    </source>
</evidence>
<sequence>MERQDVRRPARRRWRPARRPCRPACRRWPLPALLWERIAAEVPPMRLADKDVKLTTTRADLGRGFIEVVVFNIILRVLSVTELIFRVDDSIQVNGFLLINQLFDAATSAAARQGYILPGYNIAHVALFSGSGNARFSPLNMLPLLASFPKLASTLKQLIIHDNCEMPVFAIARFGPPQRLTDLPALTELELLVAPSYALFGPLFGVAVLDDARHSSQERWEFANPSNSGNPDQPDKTLEVAWRARLPPKLRKLEIIEDTKGDNRWLRHKTKQAMSVSVKLYNFFEVLSLDAKTRFPCLEEVVLWHQDWTATVSRWASWTDTDVDGVEKLFLLEGIKFTYRDVKLFGLEIHHGHFMDVSYVPVANDVAWWHKFDDEPEAAAVPQTKSTAKAA</sequence>
<name>A0AAE0U733_9PEZI</name>
<accession>A0AAE0U733</accession>
<organism evidence="1 2">
    <name type="scientific">Podospora didyma</name>
    <dbReference type="NCBI Taxonomy" id="330526"/>
    <lineage>
        <taxon>Eukaryota</taxon>
        <taxon>Fungi</taxon>
        <taxon>Dikarya</taxon>
        <taxon>Ascomycota</taxon>
        <taxon>Pezizomycotina</taxon>
        <taxon>Sordariomycetes</taxon>
        <taxon>Sordariomycetidae</taxon>
        <taxon>Sordariales</taxon>
        <taxon>Podosporaceae</taxon>
        <taxon>Podospora</taxon>
    </lineage>
</organism>
<gene>
    <name evidence="1" type="ORF">B0H63DRAFT_516498</name>
</gene>
<reference evidence="1" key="1">
    <citation type="journal article" date="2023" name="Mol. Phylogenet. Evol.">
        <title>Genome-scale phylogeny and comparative genomics of the fungal order Sordariales.</title>
        <authorList>
            <person name="Hensen N."/>
            <person name="Bonometti L."/>
            <person name="Westerberg I."/>
            <person name="Brannstrom I.O."/>
            <person name="Guillou S."/>
            <person name="Cros-Aarteil S."/>
            <person name="Calhoun S."/>
            <person name="Haridas S."/>
            <person name="Kuo A."/>
            <person name="Mondo S."/>
            <person name="Pangilinan J."/>
            <person name="Riley R."/>
            <person name="LaButti K."/>
            <person name="Andreopoulos B."/>
            <person name="Lipzen A."/>
            <person name="Chen C."/>
            <person name="Yan M."/>
            <person name="Daum C."/>
            <person name="Ng V."/>
            <person name="Clum A."/>
            <person name="Steindorff A."/>
            <person name="Ohm R.A."/>
            <person name="Martin F."/>
            <person name="Silar P."/>
            <person name="Natvig D.O."/>
            <person name="Lalanne C."/>
            <person name="Gautier V."/>
            <person name="Ament-Velasquez S.L."/>
            <person name="Kruys A."/>
            <person name="Hutchinson M.I."/>
            <person name="Powell A.J."/>
            <person name="Barry K."/>
            <person name="Miller A.N."/>
            <person name="Grigoriev I.V."/>
            <person name="Debuchy R."/>
            <person name="Gladieux P."/>
            <person name="Hiltunen Thoren M."/>
            <person name="Johannesson H."/>
        </authorList>
    </citation>
    <scope>NUCLEOTIDE SEQUENCE</scope>
    <source>
        <strain evidence="1">CBS 232.78</strain>
    </source>
</reference>
<dbReference type="AlphaFoldDB" id="A0AAE0U733"/>
<dbReference type="EMBL" id="JAULSW010000001">
    <property type="protein sequence ID" value="KAK3393307.1"/>
    <property type="molecule type" value="Genomic_DNA"/>
</dbReference>
<keyword evidence="2" id="KW-1185">Reference proteome</keyword>
<reference evidence="1" key="2">
    <citation type="submission" date="2023-06" db="EMBL/GenBank/DDBJ databases">
        <authorList>
            <consortium name="Lawrence Berkeley National Laboratory"/>
            <person name="Haridas S."/>
            <person name="Hensen N."/>
            <person name="Bonometti L."/>
            <person name="Westerberg I."/>
            <person name="Brannstrom I.O."/>
            <person name="Guillou S."/>
            <person name="Cros-Aarteil S."/>
            <person name="Calhoun S."/>
            <person name="Kuo A."/>
            <person name="Mondo S."/>
            <person name="Pangilinan J."/>
            <person name="Riley R."/>
            <person name="LaButti K."/>
            <person name="Andreopoulos B."/>
            <person name="Lipzen A."/>
            <person name="Chen C."/>
            <person name="Yanf M."/>
            <person name="Daum C."/>
            <person name="Ng V."/>
            <person name="Clum A."/>
            <person name="Steindorff A."/>
            <person name="Ohm R."/>
            <person name="Martin F."/>
            <person name="Silar P."/>
            <person name="Natvig D."/>
            <person name="Lalanne C."/>
            <person name="Gautier V."/>
            <person name="Ament-velasquez S.L."/>
            <person name="Kruys A."/>
            <person name="Hutchinson M.I."/>
            <person name="Powell A.J."/>
            <person name="Barry K."/>
            <person name="Miller A.N."/>
            <person name="Grigoriev I.V."/>
            <person name="Debuchy R."/>
            <person name="Gladieux P."/>
            <person name="Thoren M.H."/>
            <person name="Johannesson H."/>
        </authorList>
    </citation>
    <scope>NUCLEOTIDE SEQUENCE</scope>
    <source>
        <strain evidence="1">CBS 232.78</strain>
    </source>
</reference>
<comment type="caution">
    <text evidence="1">The sequence shown here is derived from an EMBL/GenBank/DDBJ whole genome shotgun (WGS) entry which is preliminary data.</text>
</comment>
<evidence type="ECO:0000313" key="1">
    <source>
        <dbReference type="EMBL" id="KAK3393307.1"/>
    </source>
</evidence>
<protein>
    <submittedName>
        <fullName evidence="1">Uncharacterized protein</fullName>
    </submittedName>
</protein>
<dbReference type="Proteomes" id="UP001285441">
    <property type="component" value="Unassembled WGS sequence"/>
</dbReference>
<proteinExistence type="predicted"/>